<feature type="transmembrane region" description="Helical" evidence="5">
    <location>
        <begin position="181"/>
        <end position="199"/>
    </location>
</feature>
<dbReference type="Gene3D" id="1.25.40.10">
    <property type="entry name" value="Tetratricopeptide repeat domain"/>
    <property type="match status" value="1"/>
</dbReference>
<dbReference type="Proteomes" id="UP000191055">
    <property type="component" value="Unassembled WGS sequence"/>
</dbReference>
<evidence type="ECO:0000256" key="4">
    <source>
        <dbReference type="ARBA" id="ARBA00023136"/>
    </source>
</evidence>
<dbReference type="PANTHER" id="PTHR37422:SF13">
    <property type="entry name" value="LIPOPOLYSACCHARIDE BIOSYNTHESIS PROTEIN PA4999-RELATED"/>
    <property type="match status" value="1"/>
</dbReference>
<feature type="transmembrane region" description="Helical" evidence="5">
    <location>
        <begin position="130"/>
        <end position="146"/>
    </location>
</feature>
<feature type="transmembrane region" description="Helical" evidence="5">
    <location>
        <begin position="302"/>
        <end position="329"/>
    </location>
</feature>
<dbReference type="PANTHER" id="PTHR37422">
    <property type="entry name" value="TEICHURONIC ACID BIOSYNTHESIS PROTEIN TUAE"/>
    <property type="match status" value="1"/>
</dbReference>
<evidence type="ECO:0000256" key="3">
    <source>
        <dbReference type="ARBA" id="ARBA00022989"/>
    </source>
</evidence>
<feature type="transmembrane region" description="Helical" evidence="5">
    <location>
        <begin position="152"/>
        <end position="169"/>
    </location>
</feature>
<dbReference type="Pfam" id="PF04932">
    <property type="entry name" value="Wzy_C"/>
    <property type="match status" value="1"/>
</dbReference>
<feature type="domain" description="O-antigen ligase-related" evidence="6">
    <location>
        <begin position="135"/>
        <end position="281"/>
    </location>
</feature>
<feature type="transmembrane region" description="Helical" evidence="5">
    <location>
        <begin position="63"/>
        <end position="84"/>
    </location>
</feature>
<feature type="transmembrane region" description="Helical" evidence="5">
    <location>
        <begin position="33"/>
        <end position="51"/>
    </location>
</feature>
<feature type="transmembrane region" description="Helical" evidence="5">
    <location>
        <begin position="104"/>
        <end position="121"/>
    </location>
</feature>
<evidence type="ECO:0000256" key="2">
    <source>
        <dbReference type="ARBA" id="ARBA00022692"/>
    </source>
</evidence>
<organism evidence="7 8">
    <name type="scientific">Alkalitalea saponilacus</name>
    <dbReference type="NCBI Taxonomy" id="889453"/>
    <lineage>
        <taxon>Bacteria</taxon>
        <taxon>Pseudomonadati</taxon>
        <taxon>Bacteroidota</taxon>
        <taxon>Bacteroidia</taxon>
        <taxon>Marinilabiliales</taxon>
        <taxon>Marinilabiliaceae</taxon>
        <taxon>Alkalitalea</taxon>
    </lineage>
</organism>
<feature type="transmembrane region" description="Helical" evidence="5">
    <location>
        <begin position="270"/>
        <end position="290"/>
    </location>
</feature>
<evidence type="ECO:0000256" key="5">
    <source>
        <dbReference type="SAM" id="Phobius"/>
    </source>
</evidence>
<dbReference type="GO" id="GO:0016874">
    <property type="term" value="F:ligase activity"/>
    <property type="evidence" value="ECO:0007669"/>
    <property type="project" value="UniProtKB-KW"/>
</dbReference>
<dbReference type="InterPro" id="IPR051533">
    <property type="entry name" value="WaaL-like"/>
</dbReference>
<accession>A0A1T5EYD4</accession>
<dbReference type="KEGG" id="asx:CDL62_01775"/>
<keyword evidence="7" id="KW-0436">Ligase</keyword>
<feature type="transmembrane region" description="Helical" evidence="5">
    <location>
        <begin position="349"/>
        <end position="369"/>
    </location>
</feature>
<evidence type="ECO:0000259" key="6">
    <source>
        <dbReference type="Pfam" id="PF04932"/>
    </source>
</evidence>
<dbReference type="EMBL" id="FUYV01000006">
    <property type="protein sequence ID" value="SKB88945.1"/>
    <property type="molecule type" value="Genomic_DNA"/>
</dbReference>
<dbReference type="InterPro" id="IPR011990">
    <property type="entry name" value="TPR-like_helical_dom_sf"/>
</dbReference>
<keyword evidence="3 5" id="KW-1133">Transmembrane helix</keyword>
<proteinExistence type="predicted"/>
<comment type="subcellular location">
    <subcellularLocation>
        <location evidence="1">Membrane</location>
        <topology evidence="1">Multi-pass membrane protein</topology>
    </subcellularLocation>
</comment>
<evidence type="ECO:0000313" key="8">
    <source>
        <dbReference type="Proteomes" id="UP000191055"/>
    </source>
</evidence>
<protein>
    <submittedName>
        <fullName evidence="7">O-antigen ligase</fullName>
    </submittedName>
</protein>
<dbReference type="InterPro" id="IPR007016">
    <property type="entry name" value="O-antigen_ligase-rel_domated"/>
</dbReference>
<keyword evidence="4 5" id="KW-0472">Membrane</keyword>
<evidence type="ECO:0000256" key="1">
    <source>
        <dbReference type="ARBA" id="ARBA00004141"/>
    </source>
</evidence>
<reference evidence="7 8" key="1">
    <citation type="submission" date="2017-02" db="EMBL/GenBank/DDBJ databases">
        <authorList>
            <person name="Peterson S.W."/>
        </authorList>
    </citation>
    <scope>NUCLEOTIDE SEQUENCE [LARGE SCALE GENOMIC DNA]</scope>
    <source>
        <strain evidence="7 8">DSM 24412</strain>
    </source>
</reference>
<sequence>MQLKGLIVFSVIFLGSVFLTSEKFINETNSPKFYFVTICLLFLTGSVAVSRKSINFGSIKSMGIFWGVSLICFLQACYGLVQLLGWLPSNHISFPITGSFDNPAGFAAVLSLGFPIGLYLFSKAKGIEKNLASTILAIISVAVILSGSRTGIIAIVISSGIFVAFNNIVLSKFRKLHYHKLLSGLILICLAIGFFTLYHQKKDSANGRLLIWKVSSEMIKDKPVFGHGYGTFQAIYMDYQAEYFRNNPNSKFELLADNVKHPFNEFLKVAVEYGLVGLIIVFSFLFFFIWKTVKLGGRNKRLVLSGLLTFIVFAFFSYPLHYIPVWLLIGFYISFLIPSKEFKIRNTPISILSRSVFFIGCLFTLLYVYQQLRLEMKWKTIAINSLQGNTLEMLPEYERLYSTMLKKNPLFLYNFGAELHVAEEFDRSIEILEECKRMFNDYDLQILLAENCYQTGDYQKSIEMYEHASFMIPCRFIPLYKQFEIYKEKNNETDALRLAFKINEKSVKIKSSTVSYIQFKAETYINENKGKSIKP</sequence>
<dbReference type="SUPFAM" id="SSF48452">
    <property type="entry name" value="TPR-like"/>
    <property type="match status" value="1"/>
</dbReference>
<dbReference type="GO" id="GO:0016020">
    <property type="term" value="C:membrane"/>
    <property type="evidence" value="ECO:0007669"/>
    <property type="project" value="UniProtKB-SubCell"/>
</dbReference>
<gene>
    <name evidence="7" type="ORF">SAMN03080601_01460</name>
</gene>
<keyword evidence="8" id="KW-1185">Reference proteome</keyword>
<name>A0A1T5EYD4_9BACT</name>
<evidence type="ECO:0000313" key="7">
    <source>
        <dbReference type="EMBL" id="SKB88945.1"/>
    </source>
</evidence>
<keyword evidence="2 5" id="KW-0812">Transmembrane</keyword>
<dbReference type="STRING" id="889453.SAMN03080601_01460"/>
<dbReference type="AlphaFoldDB" id="A0A1T5EYD4"/>